<dbReference type="HAMAP" id="MF_02217">
    <property type="entry name" value="TrmR_methyltr"/>
    <property type="match status" value="1"/>
</dbReference>
<dbReference type="EMBL" id="QKXQ01000420">
    <property type="protein sequence ID" value="REH93130.1"/>
    <property type="molecule type" value="Genomic_DNA"/>
</dbReference>
<dbReference type="Proteomes" id="UP000256562">
    <property type="component" value="Unassembled WGS sequence"/>
</dbReference>
<dbReference type="PANTHER" id="PTHR10509">
    <property type="entry name" value="O-METHYLTRANSFERASE-RELATED"/>
    <property type="match status" value="1"/>
</dbReference>
<feature type="binding site" evidence="4">
    <location>
        <position position="155"/>
    </location>
    <ligand>
        <name>Mg(2+)</name>
        <dbReference type="ChEBI" id="CHEBI:18420"/>
    </ligand>
</feature>
<keyword evidence="3 4" id="KW-0949">S-adenosyl-L-methionine</keyword>
<feature type="binding site" evidence="4">
    <location>
        <position position="128"/>
    </location>
    <ligand>
        <name>Mg(2+)</name>
        <dbReference type="ChEBI" id="CHEBI:18420"/>
    </ligand>
</feature>
<feature type="binding site" evidence="4">
    <location>
        <position position="154"/>
    </location>
    <ligand>
        <name>Mg(2+)</name>
        <dbReference type="ChEBI" id="CHEBI:18420"/>
    </ligand>
</feature>
<dbReference type="GO" id="GO:0008757">
    <property type="term" value="F:S-adenosylmethionine-dependent methyltransferase activity"/>
    <property type="evidence" value="ECO:0007669"/>
    <property type="project" value="TreeGrafter"/>
</dbReference>
<comment type="subunit">
    <text evidence="4">Homodimer.</text>
</comment>
<organism evidence="5 6">
    <name type="scientific">Staphylococcus felis</name>
    <dbReference type="NCBI Taxonomy" id="46127"/>
    <lineage>
        <taxon>Bacteria</taxon>
        <taxon>Bacillati</taxon>
        <taxon>Bacillota</taxon>
        <taxon>Bacilli</taxon>
        <taxon>Bacillales</taxon>
        <taxon>Staphylococcaceae</taxon>
        <taxon>Staphylococcus</taxon>
    </lineage>
</organism>
<keyword evidence="4" id="KW-0460">Magnesium</keyword>
<name>A0A3E0IN66_9STAP</name>
<evidence type="ECO:0000256" key="4">
    <source>
        <dbReference type="HAMAP-Rule" id="MF_02217"/>
    </source>
</evidence>
<feature type="binding site" evidence="4">
    <location>
        <position position="64"/>
    </location>
    <ligand>
        <name>S-adenosyl-L-methionine</name>
        <dbReference type="ChEBI" id="CHEBI:59789"/>
    </ligand>
</feature>
<keyword evidence="4" id="KW-0819">tRNA processing</keyword>
<comment type="function">
    <text evidence="4">Catalyzes the methylation of 5-hydroxyuridine (ho5U) to form 5-methoxyuridine (mo5U) at position 34 in tRNAs.</text>
</comment>
<dbReference type="GO" id="GO:0008171">
    <property type="term" value="F:O-methyltransferase activity"/>
    <property type="evidence" value="ECO:0007669"/>
    <property type="project" value="InterPro"/>
</dbReference>
<accession>A0A3E0IN66</accession>
<dbReference type="RefSeq" id="WP_115903017.1">
    <property type="nucleotide sequence ID" value="NZ_CP014834.2"/>
</dbReference>
<protein>
    <recommendedName>
        <fullName evidence="4">tRNA 5-hydroxyuridine methyltransferase</fullName>
        <ecNumber evidence="4">2.1.1.-</ecNumber>
    </recommendedName>
    <alternativeName>
        <fullName evidence="4">ho5U methyltransferase</fullName>
    </alternativeName>
</protein>
<reference evidence="5 6" key="1">
    <citation type="journal article" date="2018" name="Vet. Microbiol.">
        <title>Characterisation of Staphylococcus felis isolated from cats using whole genome sequencing.</title>
        <authorList>
            <person name="Worthing K."/>
            <person name="Pang S."/>
            <person name="Trott D.J."/>
            <person name="Abraham S."/>
            <person name="Coombs G.W."/>
            <person name="Jordan D."/>
            <person name="McIntyre L."/>
            <person name="Davies M.R."/>
            <person name="Norris J."/>
        </authorList>
    </citation>
    <scope>NUCLEOTIDE SEQUENCE [LARGE SCALE GENOMIC DNA]</scope>
    <source>
        <strain evidence="5 6">F9</strain>
    </source>
</reference>
<feature type="binding site" evidence="4">
    <location>
        <position position="81"/>
    </location>
    <ligand>
        <name>S-adenosyl-L-methionine</name>
        <dbReference type="ChEBI" id="CHEBI:59789"/>
    </ligand>
</feature>
<comment type="caution">
    <text evidence="5">The sequence shown here is derived from an EMBL/GenBank/DDBJ whole genome shotgun (WGS) entry which is preliminary data.</text>
</comment>
<dbReference type="InterPro" id="IPR043675">
    <property type="entry name" value="TrmR_methyltr"/>
</dbReference>
<dbReference type="Gene3D" id="3.40.50.150">
    <property type="entry name" value="Vaccinia Virus protein VP39"/>
    <property type="match status" value="1"/>
</dbReference>
<evidence type="ECO:0000313" key="5">
    <source>
        <dbReference type="EMBL" id="REH93130.1"/>
    </source>
</evidence>
<evidence type="ECO:0000256" key="3">
    <source>
        <dbReference type="ARBA" id="ARBA00022691"/>
    </source>
</evidence>
<evidence type="ECO:0000256" key="2">
    <source>
        <dbReference type="ARBA" id="ARBA00022679"/>
    </source>
</evidence>
<dbReference type="GO" id="GO:0016300">
    <property type="term" value="F:tRNA (uridine) methyltransferase activity"/>
    <property type="evidence" value="ECO:0007669"/>
    <property type="project" value="UniProtKB-UniRule"/>
</dbReference>
<dbReference type="Pfam" id="PF01596">
    <property type="entry name" value="Methyltransf_3"/>
    <property type="match status" value="1"/>
</dbReference>
<evidence type="ECO:0000313" key="6">
    <source>
        <dbReference type="Proteomes" id="UP000256562"/>
    </source>
</evidence>
<dbReference type="InterPro" id="IPR050362">
    <property type="entry name" value="Cation-dep_OMT"/>
</dbReference>
<gene>
    <name evidence="4" type="primary">trmR</name>
    <name evidence="5" type="ORF">DOS83_09235</name>
</gene>
<keyword evidence="4" id="KW-0479">Metal-binding</keyword>
<dbReference type="CDD" id="cd02440">
    <property type="entry name" value="AdoMet_MTases"/>
    <property type="match status" value="1"/>
</dbReference>
<dbReference type="OrthoDB" id="9799672at2"/>
<feature type="binding site" evidence="4">
    <location>
        <begin position="109"/>
        <end position="110"/>
    </location>
    <ligand>
        <name>S-adenosyl-L-methionine</name>
        <dbReference type="ChEBI" id="CHEBI:59789"/>
    </ligand>
</feature>
<dbReference type="PROSITE" id="PS51682">
    <property type="entry name" value="SAM_OMT_I"/>
    <property type="match status" value="1"/>
</dbReference>
<dbReference type="InterPro" id="IPR029063">
    <property type="entry name" value="SAM-dependent_MTases_sf"/>
</dbReference>
<comment type="catalytic activity">
    <reaction evidence="4">
        <text>5-hydroxyuridine(34) in tRNA + S-adenosyl-L-methionine = 5-methoxyuridine(34) in tRNA + S-adenosyl-L-homocysteine + H(+)</text>
        <dbReference type="Rhea" id="RHEA:60524"/>
        <dbReference type="Rhea" id="RHEA-COMP:13381"/>
        <dbReference type="Rhea" id="RHEA-COMP:15591"/>
        <dbReference type="ChEBI" id="CHEBI:15378"/>
        <dbReference type="ChEBI" id="CHEBI:57856"/>
        <dbReference type="ChEBI" id="CHEBI:59789"/>
        <dbReference type="ChEBI" id="CHEBI:136877"/>
        <dbReference type="ChEBI" id="CHEBI:143860"/>
    </reaction>
</comment>
<dbReference type="SUPFAM" id="SSF53335">
    <property type="entry name" value="S-adenosyl-L-methionine-dependent methyltransferases"/>
    <property type="match status" value="1"/>
</dbReference>
<dbReference type="GO" id="GO:0030488">
    <property type="term" value="P:tRNA methylation"/>
    <property type="evidence" value="ECO:0007669"/>
    <property type="project" value="UniProtKB-UniRule"/>
</dbReference>
<sequence>MENKNTHYFKSLKKYNSKIDALRRYAEENQVPIIHQLSLDLIQQLIRIHKPKHILEIGSAIGYSSMQFASVDSSIKVTTIERDPKMIQEAKNNIEQLGYQTQIRLIEKDALEAFQDVNDVMYDMIFIDAAKAQSQRFFELYEPLLSMNGMIIIDNILYHDFVSDISIVRSRNVKQMVKKIQKFNEWLSQNENYTTNFINMDDGLAISVKEN</sequence>
<dbReference type="EC" id="2.1.1.-" evidence="4"/>
<feature type="binding site" evidence="4">
    <location>
        <position position="128"/>
    </location>
    <ligand>
        <name>S-adenosyl-L-methionine</name>
        <dbReference type="ChEBI" id="CHEBI:59789"/>
    </ligand>
</feature>
<keyword evidence="1 4" id="KW-0489">Methyltransferase</keyword>
<proteinExistence type="inferred from homology"/>
<comment type="similarity">
    <text evidence="4">Belongs to the class I-like SAM-binding methyltransferase superfamily. Cation-dependent O-methyltransferase family.</text>
</comment>
<dbReference type="InterPro" id="IPR002935">
    <property type="entry name" value="SAM_O-MeTrfase"/>
</dbReference>
<dbReference type="AlphaFoldDB" id="A0A3E0IN66"/>
<evidence type="ECO:0000256" key="1">
    <source>
        <dbReference type="ARBA" id="ARBA00022603"/>
    </source>
</evidence>
<dbReference type="PANTHER" id="PTHR10509:SF14">
    <property type="entry name" value="CAFFEOYL-COA O-METHYLTRANSFERASE 3-RELATED"/>
    <property type="match status" value="1"/>
</dbReference>
<keyword evidence="2 4" id="KW-0808">Transferase</keyword>
<dbReference type="GO" id="GO:0000287">
    <property type="term" value="F:magnesium ion binding"/>
    <property type="evidence" value="ECO:0007669"/>
    <property type="project" value="UniProtKB-UniRule"/>
</dbReference>
<feature type="binding site" evidence="4">
    <location>
        <position position="34"/>
    </location>
    <ligand>
        <name>S-adenosyl-L-methionine</name>
        <dbReference type="ChEBI" id="CHEBI:59789"/>
    </ligand>
</feature>